<dbReference type="PANTHER" id="PTHR22809:SF11">
    <property type="entry name" value="TRNA N(3)-METHYLCYTIDINE METHYLTRANSFERASE METTL2"/>
    <property type="match status" value="1"/>
</dbReference>
<comment type="similarity">
    <text evidence="1">Belongs to the methyltransferase superfamily. METL family.</text>
</comment>
<name>A0A0F4YGF5_RASE3</name>
<comment type="caution">
    <text evidence="6">The sequence shown here is derived from an EMBL/GenBank/DDBJ whole genome shotgun (WGS) entry which is preliminary data.</text>
</comment>
<evidence type="ECO:0000313" key="6">
    <source>
        <dbReference type="EMBL" id="KKA16693.1"/>
    </source>
</evidence>
<dbReference type="GeneID" id="25321634"/>
<dbReference type="EMBL" id="LASV01000743">
    <property type="protein sequence ID" value="KKA16693.1"/>
    <property type="molecule type" value="Genomic_DNA"/>
</dbReference>
<feature type="domain" description="Methyltransferase type 12" evidence="5">
    <location>
        <begin position="140"/>
        <end position="245"/>
    </location>
</feature>
<evidence type="ECO:0000256" key="2">
    <source>
        <dbReference type="ARBA" id="ARBA00022603"/>
    </source>
</evidence>
<dbReference type="AlphaFoldDB" id="A0A0F4YGF5"/>
<dbReference type="OrthoDB" id="417697at2759"/>
<evidence type="ECO:0000259" key="5">
    <source>
        <dbReference type="Pfam" id="PF08242"/>
    </source>
</evidence>
<dbReference type="CDD" id="cd02440">
    <property type="entry name" value="AdoMet_MTases"/>
    <property type="match status" value="1"/>
</dbReference>
<dbReference type="Proteomes" id="UP000053958">
    <property type="component" value="Unassembled WGS sequence"/>
</dbReference>
<dbReference type="GO" id="GO:0052735">
    <property type="term" value="F:tRNA (cytidine-3-)-methyltransferase activity"/>
    <property type="evidence" value="ECO:0007669"/>
    <property type="project" value="TreeGrafter"/>
</dbReference>
<keyword evidence="3" id="KW-0808">Transferase</keyword>
<dbReference type="FunFam" id="3.40.50.150:FF:000221">
    <property type="entry name" value="Methyltransferase-like protein"/>
    <property type="match status" value="1"/>
</dbReference>
<proteinExistence type="inferred from homology"/>
<gene>
    <name evidence="6" type="ORF">T310_9702</name>
</gene>
<evidence type="ECO:0000256" key="4">
    <source>
        <dbReference type="SAM" id="MobiDB-lite"/>
    </source>
</evidence>
<accession>A0A0F4YGF5</accession>
<dbReference type="PANTHER" id="PTHR22809">
    <property type="entry name" value="METHYLTRANSFERASE-RELATED"/>
    <property type="match status" value="1"/>
</dbReference>
<dbReference type="InterPro" id="IPR029063">
    <property type="entry name" value="SAM-dependent_MTases_sf"/>
</dbReference>
<protein>
    <submittedName>
        <fullName evidence="6">Actin binding protein</fullName>
    </submittedName>
</protein>
<evidence type="ECO:0000313" key="7">
    <source>
        <dbReference type="Proteomes" id="UP000053958"/>
    </source>
</evidence>
<dbReference type="STRING" id="1408163.A0A0F4YGF5"/>
<evidence type="ECO:0000256" key="1">
    <source>
        <dbReference type="ARBA" id="ARBA00009725"/>
    </source>
</evidence>
<evidence type="ECO:0000256" key="3">
    <source>
        <dbReference type="ARBA" id="ARBA00022679"/>
    </source>
</evidence>
<reference evidence="6 7" key="1">
    <citation type="submission" date="2015-04" db="EMBL/GenBank/DDBJ databases">
        <authorList>
            <person name="Heijne W.H."/>
            <person name="Fedorova N.D."/>
            <person name="Nierman W.C."/>
            <person name="Vollebregt A.W."/>
            <person name="Zhao Z."/>
            <person name="Wu L."/>
            <person name="Kumar M."/>
            <person name="Stam H."/>
            <person name="van den Berg M.A."/>
            <person name="Pel H.J."/>
        </authorList>
    </citation>
    <scope>NUCLEOTIDE SEQUENCE [LARGE SCALE GENOMIC DNA]</scope>
    <source>
        <strain evidence="6 7">CBS 393.64</strain>
    </source>
</reference>
<dbReference type="InterPro" id="IPR026113">
    <property type="entry name" value="METTL2/6/8-like"/>
</dbReference>
<dbReference type="Gene3D" id="3.40.50.150">
    <property type="entry name" value="Vaccinia Virus protein VP39"/>
    <property type="match status" value="1"/>
</dbReference>
<feature type="region of interest" description="Disordered" evidence="4">
    <location>
        <begin position="1"/>
        <end position="41"/>
    </location>
</feature>
<keyword evidence="7" id="KW-1185">Reference proteome</keyword>
<dbReference type="GO" id="GO:0032259">
    <property type="term" value="P:methylation"/>
    <property type="evidence" value="ECO:0007669"/>
    <property type="project" value="UniProtKB-KW"/>
</dbReference>
<dbReference type="SUPFAM" id="SSF53335">
    <property type="entry name" value="S-adenosyl-L-methionine-dependent methyltransferases"/>
    <property type="match status" value="1"/>
</dbReference>
<sequence length="488" mass="55638">MSPALPPDSDYATIAQLVEPPHVPPHRSHDPANNQKRSDPFQFGSRYLEEGDDVFEFNAWDHVETDPEYNAYAEIQYAKQRENPVSEFDRHRFNSNPARWWDLFYKNNAANFFKNRKWLRQEFPVLAEVTRKGAGRKVVLEVGAGAGNTAFPLIMNNENDELMVHACDFSKTAVKVMRESEHYNEKHIKADVWDVTQEGDDSLPPGLGEESVDVVVLIFVFSALAPDQWNSALRNIYRVLKPGGDILFRDYGRGDLAQVRFKKGRYLSENFYVRGDGTRVYFFEKDELESIFGRWTPEKGLQLDETAQQTEGEKEHSTEESKGVFEVLNLGVDRRLLVNPNIERTPSLSAVKLADPHLRDFMPLPRYGLSPGQGMAFPALACFLRLDNWGNQLCQGIVDHIWMFAATASVHVRQYLSALTTSQNERKLRRLVETLGFRILNLTLPLPRAGSEGLDKRNATFIFDPSSPYFQSMSILGVECIHGEIDMD</sequence>
<keyword evidence="2" id="KW-0489">Methyltransferase</keyword>
<dbReference type="InterPro" id="IPR013217">
    <property type="entry name" value="Methyltransf_12"/>
</dbReference>
<dbReference type="RefSeq" id="XP_013323305.1">
    <property type="nucleotide sequence ID" value="XM_013467851.1"/>
</dbReference>
<organism evidence="6 7">
    <name type="scientific">Rasamsonia emersonii (strain ATCC 16479 / CBS 393.64 / IMI 116815)</name>
    <dbReference type="NCBI Taxonomy" id="1408163"/>
    <lineage>
        <taxon>Eukaryota</taxon>
        <taxon>Fungi</taxon>
        <taxon>Dikarya</taxon>
        <taxon>Ascomycota</taxon>
        <taxon>Pezizomycotina</taxon>
        <taxon>Eurotiomycetes</taxon>
        <taxon>Eurotiomycetidae</taxon>
        <taxon>Eurotiales</taxon>
        <taxon>Trichocomaceae</taxon>
        <taxon>Rasamsonia</taxon>
    </lineage>
</organism>
<dbReference type="Pfam" id="PF08242">
    <property type="entry name" value="Methyltransf_12"/>
    <property type="match status" value="1"/>
</dbReference>